<comment type="caution">
    <text evidence="1">The sequence shown here is derived from an EMBL/GenBank/DDBJ whole genome shotgun (WGS) entry which is preliminary data.</text>
</comment>
<dbReference type="AlphaFoldDB" id="A0AAW7TJC1"/>
<evidence type="ECO:0000313" key="2">
    <source>
        <dbReference type="Proteomes" id="UP001176117"/>
    </source>
</evidence>
<evidence type="ECO:0000313" key="1">
    <source>
        <dbReference type="EMBL" id="MDO0878154.1"/>
    </source>
</evidence>
<gene>
    <name evidence="1" type="ORF">NBU54_10800</name>
</gene>
<organism evidence="1 2">
    <name type="scientific">Anoxybacillus gonensis</name>
    <dbReference type="NCBI Taxonomy" id="198467"/>
    <lineage>
        <taxon>Bacteria</taxon>
        <taxon>Bacillati</taxon>
        <taxon>Bacillota</taxon>
        <taxon>Bacilli</taxon>
        <taxon>Bacillales</taxon>
        <taxon>Anoxybacillaceae</taxon>
        <taxon>Anoxybacillus</taxon>
    </lineage>
</organism>
<proteinExistence type="predicted"/>
<dbReference type="RefSeq" id="WP_019417969.1">
    <property type="nucleotide sequence ID" value="NZ_CP012152.1"/>
</dbReference>
<dbReference type="KEGG" id="agn:AFK25_01550"/>
<sequence length="62" mass="7186">MKIDLKIGKVTFSEELPKESKLWLERLIEKILLNEISTDLTLQASILARNMKNEKILDKESS</sequence>
<name>A0AAW7TJC1_9BACL</name>
<dbReference type="EMBL" id="JAMOGB010000009">
    <property type="protein sequence ID" value="MDO0878154.1"/>
    <property type="molecule type" value="Genomic_DNA"/>
</dbReference>
<accession>A0AAW7TJC1</accession>
<keyword evidence="2" id="KW-1185">Reference proteome</keyword>
<reference evidence="1" key="1">
    <citation type="submission" date="2022-05" db="EMBL/GenBank/DDBJ databases">
        <title>Genome-based reclassification of Anoxybacillus salavatliensis Cihan et al. as a later heterotypic synonym of Anoxybacillus gonensis Belduz et al. 2003.</title>
        <authorList>
            <person name="Inan Bektas K."/>
            <person name="Guler H.I."/>
            <person name="Belduz A.O."/>
            <person name="Canakci S."/>
        </authorList>
    </citation>
    <scope>NUCLEOTIDE SEQUENCE</scope>
    <source>
        <strain evidence="1">NCIMB 13933</strain>
    </source>
</reference>
<protein>
    <submittedName>
        <fullName evidence="1">Uncharacterized protein</fullName>
    </submittedName>
</protein>
<dbReference type="Proteomes" id="UP001176117">
    <property type="component" value="Unassembled WGS sequence"/>
</dbReference>